<dbReference type="EMBL" id="CP118101">
    <property type="protein sequence ID" value="WDH80987.1"/>
    <property type="molecule type" value="Genomic_DNA"/>
</dbReference>
<dbReference type="EMBL" id="CP118108">
    <property type="protein sequence ID" value="WDI00701.1"/>
    <property type="molecule type" value="Genomic_DNA"/>
</dbReference>
<organism evidence="11 13">
    <name type="scientific">Paenibacillus urinalis</name>
    <dbReference type="NCBI Taxonomy" id="521520"/>
    <lineage>
        <taxon>Bacteria</taxon>
        <taxon>Bacillati</taxon>
        <taxon>Bacillota</taxon>
        <taxon>Bacilli</taxon>
        <taxon>Bacillales</taxon>
        <taxon>Paenibacillaceae</taxon>
        <taxon>Paenibacillus</taxon>
    </lineage>
</organism>
<evidence type="ECO:0000256" key="6">
    <source>
        <dbReference type="ARBA" id="ARBA00023139"/>
    </source>
</evidence>
<keyword evidence="7" id="KW-0449">Lipoprotein</keyword>
<proteinExistence type="inferred from homology"/>
<dbReference type="InterPro" id="IPR057336">
    <property type="entry name" value="GerAC_N"/>
</dbReference>
<dbReference type="PANTHER" id="PTHR35789">
    <property type="entry name" value="SPORE GERMINATION PROTEIN B3"/>
    <property type="match status" value="1"/>
</dbReference>
<keyword evidence="14" id="KW-1185">Reference proteome</keyword>
<dbReference type="AlphaFoldDB" id="A0AAX3MUQ2"/>
<keyword evidence="5" id="KW-0472">Membrane</keyword>
<feature type="chain" id="PRO_5043780162" evidence="8">
    <location>
        <begin position="26"/>
        <end position="358"/>
    </location>
</feature>
<keyword evidence="4 8" id="KW-0732">Signal</keyword>
<keyword evidence="6" id="KW-0564">Palmitate</keyword>
<evidence type="ECO:0000313" key="14">
    <source>
        <dbReference type="Proteomes" id="UP001221519"/>
    </source>
</evidence>
<evidence type="ECO:0000259" key="9">
    <source>
        <dbReference type="Pfam" id="PF05504"/>
    </source>
</evidence>
<evidence type="ECO:0000256" key="7">
    <source>
        <dbReference type="ARBA" id="ARBA00023288"/>
    </source>
</evidence>
<protein>
    <submittedName>
        <fullName evidence="11">Ger(X)C family spore germination protein</fullName>
    </submittedName>
</protein>
<evidence type="ECO:0000256" key="5">
    <source>
        <dbReference type="ARBA" id="ARBA00023136"/>
    </source>
</evidence>
<dbReference type="NCBIfam" id="TIGR02887">
    <property type="entry name" value="spore_ger_x_C"/>
    <property type="match status" value="1"/>
</dbReference>
<evidence type="ECO:0000256" key="2">
    <source>
        <dbReference type="ARBA" id="ARBA00007886"/>
    </source>
</evidence>
<accession>A0AAX3MUQ2</accession>
<dbReference type="PROSITE" id="PS51257">
    <property type="entry name" value="PROKAR_LIPOPROTEIN"/>
    <property type="match status" value="1"/>
</dbReference>
<dbReference type="Gene3D" id="3.30.300.210">
    <property type="entry name" value="Nutrient germinant receptor protein C, domain 3"/>
    <property type="match status" value="1"/>
</dbReference>
<feature type="domain" description="Spore germination GerAC-like C-terminal" evidence="9">
    <location>
        <begin position="197"/>
        <end position="352"/>
    </location>
</feature>
<evidence type="ECO:0000256" key="3">
    <source>
        <dbReference type="ARBA" id="ARBA00022544"/>
    </source>
</evidence>
<evidence type="ECO:0000259" key="10">
    <source>
        <dbReference type="Pfam" id="PF25198"/>
    </source>
</evidence>
<dbReference type="Pfam" id="PF05504">
    <property type="entry name" value="Spore_GerAC"/>
    <property type="match status" value="1"/>
</dbReference>
<evidence type="ECO:0000256" key="4">
    <source>
        <dbReference type="ARBA" id="ARBA00022729"/>
    </source>
</evidence>
<dbReference type="Proteomes" id="UP001220962">
    <property type="component" value="Chromosome"/>
</dbReference>
<evidence type="ECO:0000256" key="8">
    <source>
        <dbReference type="SAM" id="SignalP"/>
    </source>
</evidence>
<sequence>MPKKRSLSMTLVLIIMLLCSCTRPARLEELNIAYGVAFDAVEQEGHFKATYHIPVYQTDDVENVTVSAVGNSSKETQGLAELQLTGKFGDDKMKLILIDKKLAEKGINPLIQPFIKDRRVPVLFKMAITEQSAAAIIETNKKPIDPSTQIVNMITENENQNAIPTNHLHIFLRDWTSLGEDPFLPLLSMSQEKTQISGIALFKNDKVVDTIKGYKNLLLFTIIQQSAQNAKYQFNSGPDLLTARIKDNSVRYKWNNKVSPPQMDITVDIEALLYESTHVFNMPTQSEYGVIKQSLDQDLKMSLEKMLRSFQERNIDPIGIGSIARSKERHWNAEDWDSIYPTVQIKVHVNSNFVGDDM</sequence>
<gene>
    <name evidence="11" type="ORF">PUW23_15750</name>
    <name evidence="12" type="ORF">PUW25_15575</name>
</gene>
<comment type="similarity">
    <text evidence="2">Belongs to the GerABKC lipoprotein family.</text>
</comment>
<dbReference type="InterPro" id="IPR038501">
    <property type="entry name" value="Spore_GerAC_C_sf"/>
</dbReference>
<evidence type="ECO:0000313" key="12">
    <source>
        <dbReference type="EMBL" id="WDI00701.1"/>
    </source>
</evidence>
<name>A0AAX3MUQ2_9BACL</name>
<dbReference type="RefSeq" id="WP_152557656.1">
    <property type="nucleotide sequence ID" value="NZ_CP118101.1"/>
</dbReference>
<dbReference type="Pfam" id="PF25198">
    <property type="entry name" value="Spore_GerAC_N"/>
    <property type="match status" value="1"/>
</dbReference>
<feature type="signal peptide" evidence="8">
    <location>
        <begin position="1"/>
        <end position="25"/>
    </location>
</feature>
<dbReference type="GO" id="GO:0016020">
    <property type="term" value="C:membrane"/>
    <property type="evidence" value="ECO:0007669"/>
    <property type="project" value="UniProtKB-SubCell"/>
</dbReference>
<keyword evidence="3" id="KW-0309">Germination</keyword>
<dbReference type="InterPro" id="IPR046953">
    <property type="entry name" value="Spore_GerAC-like_C"/>
</dbReference>
<dbReference type="PANTHER" id="PTHR35789:SF1">
    <property type="entry name" value="SPORE GERMINATION PROTEIN B3"/>
    <property type="match status" value="1"/>
</dbReference>
<comment type="subcellular location">
    <subcellularLocation>
        <location evidence="1">Membrane</location>
        <topology evidence="1">Lipid-anchor</topology>
    </subcellularLocation>
</comment>
<evidence type="ECO:0000313" key="11">
    <source>
        <dbReference type="EMBL" id="WDH80987.1"/>
    </source>
</evidence>
<evidence type="ECO:0000256" key="1">
    <source>
        <dbReference type="ARBA" id="ARBA00004635"/>
    </source>
</evidence>
<evidence type="ECO:0000313" key="13">
    <source>
        <dbReference type="Proteomes" id="UP001220962"/>
    </source>
</evidence>
<dbReference type="Proteomes" id="UP001221519">
    <property type="component" value="Chromosome"/>
</dbReference>
<dbReference type="GO" id="GO:0009847">
    <property type="term" value="P:spore germination"/>
    <property type="evidence" value="ECO:0007669"/>
    <property type="project" value="InterPro"/>
</dbReference>
<reference evidence="11 14" key="1">
    <citation type="submission" date="2023-02" db="EMBL/GenBank/DDBJ databases">
        <title>Pathogen: clinical or host-associated sample.</title>
        <authorList>
            <person name="Hergert J."/>
            <person name="Casey R."/>
            <person name="Wagner J."/>
            <person name="Young E.L."/>
            <person name="Oakeson K.F."/>
        </authorList>
    </citation>
    <scope>NUCLEOTIDE SEQUENCE</scope>
    <source>
        <strain evidence="12 14">2022CK-00829</strain>
        <strain evidence="11">2022CK-00830</strain>
    </source>
</reference>
<feature type="domain" description="Spore germination protein N-terminal" evidence="10">
    <location>
        <begin position="27"/>
        <end position="188"/>
    </location>
</feature>
<dbReference type="InterPro" id="IPR008844">
    <property type="entry name" value="Spore_GerAC-like"/>
</dbReference>